<keyword evidence="3" id="KW-0238">DNA-binding</keyword>
<organism evidence="7 8">
    <name type="scientific">Strix occidentalis caurina</name>
    <name type="common">northern spotted owl</name>
    <dbReference type="NCBI Taxonomy" id="311401"/>
    <lineage>
        <taxon>Eukaryota</taxon>
        <taxon>Metazoa</taxon>
        <taxon>Chordata</taxon>
        <taxon>Craniata</taxon>
        <taxon>Vertebrata</taxon>
        <taxon>Euteleostomi</taxon>
        <taxon>Archelosauria</taxon>
        <taxon>Archosauria</taxon>
        <taxon>Dinosauria</taxon>
        <taxon>Saurischia</taxon>
        <taxon>Theropoda</taxon>
        <taxon>Coelurosauria</taxon>
        <taxon>Aves</taxon>
        <taxon>Neognathae</taxon>
        <taxon>Neoaves</taxon>
        <taxon>Telluraves</taxon>
        <taxon>Strigiformes</taxon>
        <taxon>Strigidae</taxon>
        <taxon>Strix</taxon>
    </lineage>
</organism>
<reference evidence="7" key="1">
    <citation type="submission" date="2025-08" db="UniProtKB">
        <authorList>
            <consortium name="Ensembl"/>
        </authorList>
    </citation>
    <scope>IDENTIFICATION</scope>
</reference>
<dbReference type="Gene3D" id="1.10.10.10">
    <property type="entry name" value="Winged helix-like DNA-binding domain superfamily/Winged helix DNA-binding domain"/>
    <property type="match status" value="1"/>
</dbReference>
<comment type="subcellular location">
    <subcellularLocation>
        <location evidence="1">Nucleus</location>
    </subcellularLocation>
</comment>
<evidence type="ECO:0000256" key="1">
    <source>
        <dbReference type="ARBA" id="ARBA00004123"/>
    </source>
</evidence>
<reference evidence="7" key="2">
    <citation type="submission" date="2025-09" db="UniProtKB">
        <authorList>
            <consortium name="Ensembl"/>
        </authorList>
    </citation>
    <scope>IDENTIFICATION</scope>
</reference>
<feature type="compositionally biased region" description="Pro residues" evidence="5">
    <location>
        <begin position="239"/>
        <end position="267"/>
    </location>
</feature>
<keyword evidence="8" id="KW-1185">Reference proteome</keyword>
<dbReference type="GO" id="GO:0005634">
    <property type="term" value="C:nucleus"/>
    <property type="evidence" value="ECO:0007669"/>
    <property type="project" value="UniProtKB-SubCell"/>
</dbReference>
<dbReference type="InterPro" id="IPR000232">
    <property type="entry name" value="HSF_DNA-bd"/>
</dbReference>
<dbReference type="GO" id="GO:0003700">
    <property type="term" value="F:DNA-binding transcription factor activity"/>
    <property type="evidence" value="ECO:0007669"/>
    <property type="project" value="InterPro"/>
</dbReference>
<evidence type="ECO:0000256" key="3">
    <source>
        <dbReference type="ARBA" id="ARBA00023125"/>
    </source>
</evidence>
<evidence type="ECO:0000256" key="5">
    <source>
        <dbReference type="SAM" id="MobiDB-lite"/>
    </source>
</evidence>
<evidence type="ECO:0000256" key="4">
    <source>
        <dbReference type="ARBA" id="ARBA00023242"/>
    </source>
</evidence>
<dbReference type="InterPro" id="IPR036390">
    <property type="entry name" value="WH_DNA-bd_sf"/>
</dbReference>
<proteinExistence type="inferred from homology"/>
<feature type="compositionally biased region" description="Basic and acidic residues" evidence="5">
    <location>
        <begin position="196"/>
        <end position="208"/>
    </location>
</feature>
<feature type="region of interest" description="Disordered" evidence="5">
    <location>
        <begin position="51"/>
        <end position="70"/>
    </location>
</feature>
<dbReference type="AlphaFoldDB" id="A0A8D0KWR2"/>
<dbReference type="Proteomes" id="UP000694551">
    <property type="component" value="Unplaced"/>
</dbReference>
<comment type="similarity">
    <text evidence="2">Belongs to the HSF family.</text>
</comment>
<name>A0A8D0KWR2_STROC</name>
<keyword evidence="4" id="KW-0539">Nucleus</keyword>
<dbReference type="SUPFAM" id="SSF46785">
    <property type="entry name" value="Winged helix' DNA-binding domain"/>
    <property type="match status" value="1"/>
</dbReference>
<protein>
    <recommendedName>
        <fullName evidence="6">HSF-type DNA-binding domain-containing protein</fullName>
    </recommendedName>
</protein>
<dbReference type="Pfam" id="PF00447">
    <property type="entry name" value="HSF_DNA-bind"/>
    <property type="match status" value="1"/>
</dbReference>
<dbReference type="Ensembl" id="ENSSOCT00000014706.1">
    <property type="protein sequence ID" value="ENSSOCP00000014330.1"/>
    <property type="gene ID" value="ENSSOCG00000010846.1"/>
</dbReference>
<accession>A0A8D0KWR2</accession>
<dbReference type="GO" id="GO:0043565">
    <property type="term" value="F:sequence-specific DNA binding"/>
    <property type="evidence" value="ECO:0007669"/>
    <property type="project" value="InterPro"/>
</dbReference>
<feature type="region of interest" description="Disordered" evidence="5">
    <location>
        <begin position="196"/>
        <end position="299"/>
    </location>
</feature>
<sequence length="312" mass="33921">MLPFSGHTRVIQCPFCSEGPKTEHSHRGAASPVPSTKTSVFATWSPAEDTQMVPKSECLNPSEESSSRGDASTHLSFLKQLWNIIESNRLESIWWGDSRKCGVIPELFKVLARRGHLRILESESMRSFTNLLHLYGFTRKLGDFPKLGLCSDLLAEETAREVCWILYMQTNSQNILTRHTSDFHHRLFACTPLEKESSPCAGNHREQRAGSSSGLCPPPSGLHPSGCPGATATASPGQVMPPSPVPPGLAPPAPPAATARPRPPPGQTQPCRPARLPLVVPRTAVQATASDPSPGCARDLPRLFQKLCSPRE</sequence>
<evidence type="ECO:0000313" key="8">
    <source>
        <dbReference type="Proteomes" id="UP000694551"/>
    </source>
</evidence>
<evidence type="ECO:0000256" key="2">
    <source>
        <dbReference type="ARBA" id="ARBA00006403"/>
    </source>
</evidence>
<evidence type="ECO:0000313" key="7">
    <source>
        <dbReference type="Ensembl" id="ENSSOCP00000014330.1"/>
    </source>
</evidence>
<dbReference type="InterPro" id="IPR036388">
    <property type="entry name" value="WH-like_DNA-bd_sf"/>
</dbReference>
<evidence type="ECO:0000259" key="6">
    <source>
        <dbReference type="Pfam" id="PF00447"/>
    </source>
</evidence>
<feature type="domain" description="HSF-type DNA-binding" evidence="6">
    <location>
        <begin position="77"/>
        <end position="188"/>
    </location>
</feature>